<dbReference type="VEuPathDB" id="FungiDB:SeMB42_g06316"/>
<feature type="repeat" description="TPR" evidence="1">
    <location>
        <begin position="176"/>
        <end position="209"/>
    </location>
</feature>
<protein>
    <recommendedName>
        <fullName evidence="3">J domain-containing protein</fullName>
    </recommendedName>
</protein>
<dbReference type="Gene3D" id="1.10.287.110">
    <property type="entry name" value="DnaJ domain"/>
    <property type="match status" value="1"/>
</dbReference>
<dbReference type="InterPro" id="IPR001623">
    <property type="entry name" value="DnaJ_domain"/>
</dbReference>
<dbReference type="Pfam" id="PF00226">
    <property type="entry name" value="DnaJ"/>
    <property type="match status" value="1"/>
</dbReference>
<keyword evidence="1" id="KW-0802">TPR repeat</keyword>
<dbReference type="Gene3D" id="1.25.40.10">
    <property type="entry name" value="Tetratricopeptide repeat domain"/>
    <property type="match status" value="1"/>
</dbReference>
<dbReference type="OrthoDB" id="10250354at2759"/>
<feature type="domain" description="J" evidence="3">
    <location>
        <begin position="589"/>
        <end position="659"/>
    </location>
</feature>
<sequence length="668" mass="75731">MEGYAGDHVHGKNSTILQENLHRKKERRARNGRRKRISHGNKSEPMHTEAGSESQAIYQKIPQVSNSKGSRKHSALLPEEHCSKAIVEENRSDYYGSNALYEANRFHPKTHKLCCKAKATRGDDRRQADYHYEPGKRSWDDSPELGRYGGSSSACCCEVEEEKKPDKREKARLEKAMHLKNEGDMLFRHGNYERAIEIYSSAIEANPANSTLYGNRAATFMMQRKWNSALHDCREATLIDPDFVKSYVRATKCYLHIGNINAAIQQIELAKSVVQKCATASNSLRLTLPELATTYRIRDLFTEYEQRKTDRDFKAALSKLEEAIVAACDVSRPASTRSDARPISTLAEADLSNVPLWWRLLRAEALVNCRDLEGARCDLSKIIAVDTRNSEALVIQARLLHITEFPYVSLIIETLRTALSYDPESKGAAGLLKEVRELYSLKYNGNDAFKNQKWDDALEAYTKWLERDTEQPLSRVKVLSNRSATHLKVHRYLEAVKDATDAIELLKTYIARDPASNTTTTSQIIANTLHSQVLFKLFMRRGEGHFKVELYEEALRDYTIAGYVKSDDPGVKTAVTNSELAMTWGKGRDYYKLLNLERCAPMSAVKRAYKTLALEYHPDRLPGSTEAEKEYANCKFKLIGAAYSVLSDPLKKEMYDRGIDVDGTRGGR</sequence>
<proteinExistence type="predicted"/>
<evidence type="ECO:0000313" key="5">
    <source>
        <dbReference type="Proteomes" id="UP000320475"/>
    </source>
</evidence>
<dbReference type="SMART" id="SM00028">
    <property type="entry name" value="TPR"/>
    <property type="match status" value="6"/>
</dbReference>
<dbReference type="EMBL" id="QEAM01000681">
    <property type="protein sequence ID" value="TPX36781.1"/>
    <property type="molecule type" value="Genomic_DNA"/>
</dbReference>
<gene>
    <name evidence="4" type="ORF">SeLEV6574_g08009</name>
</gene>
<comment type="caution">
    <text evidence="4">The sequence shown here is derived from an EMBL/GenBank/DDBJ whole genome shotgun (WGS) entry which is preliminary data.</text>
</comment>
<reference evidence="4 5" key="1">
    <citation type="journal article" date="2019" name="Sci. Rep.">
        <title>Comparative genomics of chytrid fungi reveal insights into the obligate biotrophic and pathogenic lifestyle of Synchytrium endobioticum.</title>
        <authorList>
            <person name="van de Vossenberg B.T.L.H."/>
            <person name="Warris S."/>
            <person name="Nguyen H.D.T."/>
            <person name="van Gent-Pelzer M.P.E."/>
            <person name="Joly D.L."/>
            <person name="van de Geest H.C."/>
            <person name="Bonants P.J.M."/>
            <person name="Smith D.S."/>
            <person name="Levesque C.A."/>
            <person name="van der Lee T.A.J."/>
        </authorList>
    </citation>
    <scope>NUCLEOTIDE SEQUENCE [LARGE SCALE GENOMIC DNA]</scope>
    <source>
        <strain evidence="4 5">LEV6574</strain>
    </source>
</reference>
<dbReference type="AlphaFoldDB" id="A0A507CBD1"/>
<feature type="compositionally biased region" description="Basic and acidic residues" evidence="2">
    <location>
        <begin position="1"/>
        <end position="10"/>
    </location>
</feature>
<dbReference type="SUPFAM" id="SSF46565">
    <property type="entry name" value="Chaperone J-domain"/>
    <property type="match status" value="1"/>
</dbReference>
<evidence type="ECO:0000259" key="3">
    <source>
        <dbReference type="PROSITE" id="PS50076"/>
    </source>
</evidence>
<dbReference type="PROSITE" id="PS50005">
    <property type="entry name" value="TPR"/>
    <property type="match status" value="1"/>
</dbReference>
<dbReference type="InterPro" id="IPR011990">
    <property type="entry name" value="TPR-like_helical_dom_sf"/>
</dbReference>
<dbReference type="PROSITE" id="PS50076">
    <property type="entry name" value="DNAJ_2"/>
    <property type="match status" value="1"/>
</dbReference>
<evidence type="ECO:0000256" key="1">
    <source>
        <dbReference type="PROSITE-ProRule" id="PRU00339"/>
    </source>
</evidence>
<dbReference type="InterPro" id="IPR018253">
    <property type="entry name" value="DnaJ_domain_CS"/>
</dbReference>
<organism evidence="4 5">
    <name type="scientific">Synchytrium endobioticum</name>
    <dbReference type="NCBI Taxonomy" id="286115"/>
    <lineage>
        <taxon>Eukaryota</taxon>
        <taxon>Fungi</taxon>
        <taxon>Fungi incertae sedis</taxon>
        <taxon>Chytridiomycota</taxon>
        <taxon>Chytridiomycota incertae sedis</taxon>
        <taxon>Chytridiomycetes</taxon>
        <taxon>Synchytriales</taxon>
        <taxon>Synchytriaceae</taxon>
        <taxon>Synchytrium</taxon>
    </lineage>
</organism>
<dbReference type="InterPro" id="IPR036869">
    <property type="entry name" value="J_dom_sf"/>
</dbReference>
<dbReference type="PROSITE" id="PS00636">
    <property type="entry name" value="DNAJ_1"/>
    <property type="match status" value="1"/>
</dbReference>
<dbReference type="Proteomes" id="UP000320475">
    <property type="component" value="Unassembled WGS sequence"/>
</dbReference>
<dbReference type="Pfam" id="PF13181">
    <property type="entry name" value="TPR_8"/>
    <property type="match status" value="1"/>
</dbReference>
<evidence type="ECO:0000256" key="2">
    <source>
        <dbReference type="SAM" id="MobiDB-lite"/>
    </source>
</evidence>
<dbReference type="SUPFAM" id="SSF48452">
    <property type="entry name" value="TPR-like"/>
    <property type="match status" value="2"/>
</dbReference>
<dbReference type="CDD" id="cd06257">
    <property type="entry name" value="DnaJ"/>
    <property type="match status" value="1"/>
</dbReference>
<dbReference type="InterPro" id="IPR019734">
    <property type="entry name" value="TPR_rpt"/>
</dbReference>
<name>A0A507CBD1_9FUNG</name>
<dbReference type="PANTHER" id="PTHR44200">
    <property type="entry name" value="DNAJ HOMOLOG SUBFAMILY C MEMBER 7"/>
    <property type="match status" value="1"/>
</dbReference>
<dbReference type="InterPro" id="IPR052758">
    <property type="entry name" value="SRC_co-chaperone"/>
</dbReference>
<accession>A0A507CBD1</accession>
<feature type="compositionally biased region" description="Basic residues" evidence="2">
    <location>
        <begin position="22"/>
        <end position="39"/>
    </location>
</feature>
<evidence type="ECO:0000313" key="4">
    <source>
        <dbReference type="EMBL" id="TPX36781.1"/>
    </source>
</evidence>
<dbReference type="SMART" id="SM00271">
    <property type="entry name" value="DnaJ"/>
    <property type="match status" value="1"/>
</dbReference>
<dbReference type="VEuPathDB" id="FungiDB:SeMB42_g06317"/>
<dbReference type="PANTHER" id="PTHR44200:SF1">
    <property type="entry name" value="DNAJ HOMOLOG SUBFAMILY C MEMBER 7"/>
    <property type="match status" value="1"/>
</dbReference>
<dbReference type="PRINTS" id="PR00625">
    <property type="entry name" value="JDOMAIN"/>
</dbReference>
<feature type="region of interest" description="Disordered" evidence="2">
    <location>
        <begin position="1"/>
        <end position="59"/>
    </location>
</feature>